<comment type="caution">
    <text evidence="2">The sequence shown here is derived from an EMBL/GenBank/DDBJ whole genome shotgun (WGS) entry which is preliminary data.</text>
</comment>
<organism evidence="2 3">
    <name type="scientific">Anaeramoeba flamelloides</name>
    <dbReference type="NCBI Taxonomy" id="1746091"/>
    <lineage>
        <taxon>Eukaryota</taxon>
        <taxon>Metamonada</taxon>
        <taxon>Anaeramoebidae</taxon>
        <taxon>Anaeramoeba</taxon>
    </lineage>
</organism>
<protein>
    <submittedName>
        <fullName evidence="2">Uncharacterized protein</fullName>
    </submittedName>
</protein>
<accession>A0AAV7Z157</accession>
<evidence type="ECO:0000313" key="2">
    <source>
        <dbReference type="EMBL" id="KAJ3434696.1"/>
    </source>
</evidence>
<dbReference type="AlphaFoldDB" id="A0AAV7Z157"/>
<sequence length="211" mass="24941">MNMNMNMNMNTNTKIITTRRSSRRDTRRNLSTNTNMNMNMNMNINTNINTITITRRSSIRNRNAEKKTHKKTKRLAIDLNKIPQRKRLSSQIENNNQIEQFNTSLVATTNQPTFKTKPQNEEIRTSLFGFLTQKQNSPLPQHRSPFVTTYKREPLFEETNKIENKEEKPALQKLPLIQPEFLFNFSYENGDFFGNNFEEETNLIGLNDIWY</sequence>
<reference evidence="2" key="1">
    <citation type="submission" date="2022-08" db="EMBL/GenBank/DDBJ databases">
        <title>Novel sulphate-reducing endosymbionts in the free-living metamonad Anaeramoeba.</title>
        <authorList>
            <person name="Jerlstrom-Hultqvist J."/>
            <person name="Cepicka I."/>
            <person name="Gallot-Lavallee L."/>
            <person name="Salas-Leiva D."/>
            <person name="Curtis B.A."/>
            <person name="Zahonova K."/>
            <person name="Pipaliya S."/>
            <person name="Dacks J."/>
            <person name="Roger A.J."/>
        </authorList>
    </citation>
    <scope>NUCLEOTIDE SEQUENCE</scope>
    <source>
        <strain evidence="2">Busselton2</strain>
    </source>
</reference>
<gene>
    <name evidence="2" type="ORF">M0812_01817</name>
</gene>
<proteinExistence type="predicted"/>
<dbReference type="Proteomes" id="UP001146793">
    <property type="component" value="Unassembled WGS sequence"/>
</dbReference>
<feature type="compositionally biased region" description="Low complexity" evidence="1">
    <location>
        <begin position="29"/>
        <end position="41"/>
    </location>
</feature>
<evidence type="ECO:0000256" key="1">
    <source>
        <dbReference type="SAM" id="MobiDB-lite"/>
    </source>
</evidence>
<feature type="region of interest" description="Disordered" evidence="1">
    <location>
        <begin position="18"/>
        <end position="41"/>
    </location>
</feature>
<evidence type="ECO:0000313" key="3">
    <source>
        <dbReference type="Proteomes" id="UP001146793"/>
    </source>
</evidence>
<name>A0AAV7Z157_9EUKA</name>
<dbReference type="EMBL" id="JANTQA010000042">
    <property type="protein sequence ID" value="KAJ3434696.1"/>
    <property type="molecule type" value="Genomic_DNA"/>
</dbReference>